<dbReference type="InterPro" id="IPR013708">
    <property type="entry name" value="Shikimate_DH-bd_N"/>
</dbReference>
<dbReference type="Gene3D" id="3.40.50.720">
    <property type="entry name" value="NAD(P)-binding Rossmann-like Domain"/>
    <property type="match status" value="1"/>
</dbReference>
<keyword evidence="6" id="KW-1185">Reference proteome</keyword>
<dbReference type="GO" id="GO:0050661">
    <property type="term" value="F:NADP binding"/>
    <property type="evidence" value="ECO:0007669"/>
    <property type="project" value="TreeGrafter"/>
</dbReference>
<feature type="domain" description="Shikimate dehydrogenase substrate binding N-terminal" evidence="4">
    <location>
        <begin position="6"/>
        <end position="88"/>
    </location>
</feature>
<proteinExistence type="predicted"/>
<dbReference type="InterPro" id="IPR036291">
    <property type="entry name" value="NAD(P)-bd_dom_sf"/>
</dbReference>
<dbReference type="Pfam" id="PF08501">
    <property type="entry name" value="Shikimate_dh_N"/>
    <property type="match status" value="1"/>
</dbReference>
<evidence type="ECO:0000259" key="4">
    <source>
        <dbReference type="Pfam" id="PF08501"/>
    </source>
</evidence>
<dbReference type="GO" id="GO:0004764">
    <property type="term" value="F:shikimate 3-dehydrogenase (NADP+) activity"/>
    <property type="evidence" value="ECO:0007669"/>
    <property type="project" value="UniProtKB-EC"/>
</dbReference>
<protein>
    <submittedName>
        <fullName evidence="5">Shikimate dehydrogenase</fullName>
        <ecNumber evidence="5">1.1.1.25</ecNumber>
    </submittedName>
</protein>
<dbReference type="GO" id="GO:0005829">
    <property type="term" value="C:cytosol"/>
    <property type="evidence" value="ECO:0007669"/>
    <property type="project" value="TreeGrafter"/>
</dbReference>
<sequence length="246" mass="27522">MRKFGLIGFPLSHSFSKKYFSEKFTKAGIENTTYELFPIEEAAQMKDLFDNDDNLIGLNVTIPHKEAVMQWLDSIDDSAKKVGAVNVIKKEKGKLVGYNSDFYGFTESLEDFTDGKIPQKALVLGTGGSSKAVTAALRMMGCKVTLVSRTSGKGVITYEELKKKPEILKENRLIVNTTPLGMKPNVEPKPDIDYSQLTSDHILFDLVYNPSVTSFMKAGKEKGARVKSGYQMLVMQAERAWEIWNE</sequence>
<dbReference type="Gene3D" id="3.40.50.10860">
    <property type="entry name" value="Leucine Dehydrogenase, chain A, domain 1"/>
    <property type="match status" value="1"/>
</dbReference>
<evidence type="ECO:0000256" key="2">
    <source>
        <dbReference type="ARBA" id="ARBA00023002"/>
    </source>
</evidence>
<dbReference type="SUPFAM" id="SSF53223">
    <property type="entry name" value="Aminoacid dehydrogenase-like, N-terminal domain"/>
    <property type="match status" value="1"/>
</dbReference>
<dbReference type="GO" id="GO:0009073">
    <property type="term" value="P:aromatic amino acid family biosynthetic process"/>
    <property type="evidence" value="ECO:0007669"/>
    <property type="project" value="UniProtKB-KW"/>
</dbReference>
<dbReference type="SUPFAM" id="SSF51735">
    <property type="entry name" value="NAD(P)-binding Rossmann-fold domains"/>
    <property type="match status" value="1"/>
</dbReference>
<dbReference type="InterPro" id="IPR022893">
    <property type="entry name" value="Shikimate_DH_fam"/>
</dbReference>
<name>A0A4D7JMC0_9BACT</name>
<organism evidence="5 6">
    <name type="scientific">Mangrovivirga cuniculi</name>
    <dbReference type="NCBI Taxonomy" id="2715131"/>
    <lineage>
        <taxon>Bacteria</taxon>
        <taxon>Pseudomonadati</taxon>
        <taxon>Bacteroidota</taxon>
        <taxon>Cytophagia</taxon>
        <taxon>Cytophagales</taxon>
        <taxon>Mangrovivirgaceae</taxon>
        <taxon>Mangrovivirga</taxon>
    </lineage>
</organism>
<dbReference type="InterPro" id="IPR046346">
    <property type="entry name" value="Aminoacid_DH-like_N_sf"/>
</dbReference>
<dbReference type="EC" id="1.1.1.25" evidence="5"/>
<dbReference type="PANTHER" id="PTHR21089:SF1">
    <property type="entry name" value="BIFUNCTIONAL 3-DEHYDROQUINATE DEHYDRATASE_SHIKIMATE DEHYDROGENASE, CHLOROPLASTIC"/>
    <property type="match status" value="1"/>
</dbReference>
<keyword evidence="3" id="KW-0028">Amino-acid biosynthesis</keyword>
<keyword evidence="2 5" id="KW-0560">Oxidoreductase</keyword>
<dbReference type="OrthoDB" id="9792692at2"/>
<keyword evidence="3" id="KW-0057">Aromatic amino acid biosynthesis</keyword>
<dbReference type="RefSeq" id="WP_137092333.1">
    <property type="nucleotide sequence ID" value="NZ_CP028923.1"/>
</dbReference>
<dbReference type="CDD" id="cd01065">
    <property type="entry name" value="NAD_bind_Shikimate_DH"/>
    <property type="match status" value="1"/>
</dbReference>
<gene>
    <name evidence="5" type="primary">aroE</name>
    <name evidence="5" type="ORF">DCC35_19375</name>
</gene>
<accession>A0A4D7JMC0</accession>
<dbReference type="GO" id="GO:0019632">
    <property type="term" value="P:shikimate metabolic process"/>
    <property type="evidence" value="ECO:0007669"/>
    <property type="project" value="TreeGrafter"/>
</dbReference>
<dbReference type="Proteomes" id="UP000298616">
    <property type="component" value="Chromosome"/>
</dbReference>
<dbReference type="EMBL" id="CP028923">
    <property type="protein sequence ID" value="QCK16741.1"/>
    <property type="molecule type" value="Genomic_DNA"/>
</dbReference>
<dbReference type="GO" id="GO:0009423">
    <property type="term" value="P:chorismate biosynthetic process"/>
    <property type="evidence" value="ECO:0007669"/>
    <property type="project" value="TreeGrafter"/>
</dbReference>
<reference evidence="5 6" key="1">
    <citation type="submission" date="2018-04" db="EMBL/GenBank/DDBJ databases">
        <title>Complete genome uncultured novel isolate.</title>
        <authorList>
            <person name="Merlino G."/>
        </authorList>
    </citation>
    <scope>NUCLEOTIDE SEQUENCE [LARGE SCALE GENOMIC DNA]</scope>
    <source>
        <strain evidence="6">R1DC9</strain>
    </source>
</reference>
<comment type="pathway">
    <text evidence="1">Metabolic intermediate biosynthesis; chorismate biosynthesis; chorismate from D-erythrose 4-phosphate and phosphoenolpyruvate: step 4/7.</text>
</comment>
<evidence type="ECO:0000313" key="6">
    <source>
        <dbReference type="Proteomes" id="UP000298616"/>
    </source>
</evidence>
<evidence type="ECO:0000256" key="1">
    <source>
        <dbReference type="ARBA" id="ARBA00004871"/>
    </source>
</evidence>
<evidence type="ECO:0000256" key="3">
    <source>
        <dbReference type="ARBA" id="ARBA00023141"/>
    </source>
</evidence>
<evidence type="ECO:0000313" key="5">
    <source>
        <dbReference type="EMBL" id="QCK16741.1"/>
    </source>
</evidence>
<dbReference type="PANTHER" id="PTHR21089">
    <property type="entry name" value="SHIKIMATE DEHYDROGENASE"/>
    <property type="match status" value="1"/>
</dbReference>
<dbReference type="KEGG" id="fpf:DCC35_19375"/>
<dbReference type="AlphaFoldDB" id="A0A4D7JMC0"/>